<name>A0A6J0NU05_RAPSA</name>
<proteinExistence type="predicted"/>
<sequence>MYIYLPSQSFDFEVIRDFDHLNTTPAPKDSLYYSHGDTKGIITSPEEEIEEDKINSFEPEVLDLIKQVSEDSKVTKNSHPQFDPTEQGDAADNMELEFEQGLLDTYFDLFTGMDPGDYFNFECEFAKGFDSDDNCNLKWTIVTEDMTPGVNIFGHLGLCSCLSSPVQAHWLYFGTIQSFYCMI</sequence>
<dbReference type="AlphaFoldDB" id="A0A6J0NU05"/>
<dbReference type="Proteomes" id="UP000504610">
    <property type="component" value="Chromosome 5"/>
</dbReference>
<evidence type="ECO:0000313" key="1">
    <source>
        <dbReference type="Proteomes" id="UP000504610"/>
    </source>
</evidence>
<accession>A0A6J0NU05</accession>
<dbReference type="KEGG" id="rsz:108858506"/>
<dbReference type="OrthoDB" id="272357at2759"/>
<organism evidence="1 2">
    <name type="scientific">Raphanus sativus</name>
    <name type="common">Radish</name>
    <name type="synonym">Raphanus raphanistrum var. sativus</name>
    <dbReference type="NCBI Taxonomy" id="3726"/>
    <lineage>
        <taxon>Eukaryota</taxon>
        <taxon>Viridiplantae</taxon>
        <taxon>Streptophyta</taxon>
        <taxon>Embryophyta</taxon>
        <taxon>Tracheophyta</taxon>
        <taxon>Spermatophyta</taxon>
        <taxon>Magnoliopsida</taxon>
        <taxon>eudicotyledons</taxon>
        <taxon>Gunneridae</taxon>
        <taxon>Pentapetalae</taxon>
        <taxon>rosids</taxon>
        <taxon>malvids</taxon>
        <taxon>Brassicales</taxon>
        <taxon>Brassicaceae</taxon>
        <taxon>Brassiceae</taxon>
        <taxon>Raphanus</taxon>
    </lineage>
</organism>
<reference evidence="1" key="1">
    <citation type="journal article" date="2019" name="Database">
        <title>The radish genome database (RadishGD): an integrated information resource for radish genomics.</title>
        <authorList>
            <person name="Yu H.J."/>
            <person name="Baek S."/>
            <person name="Lee Y.J."/>
            <person name="Cho A."/>
            <person name="Mun J.H."/>
        </authorList>
    </citation>
    <scope>NUCLEOTIDE SEQUENCE [LARGE SCALE GENOMIC DNA]</scope>
    <source>
        <strain evidence="1">cv. WK10039</strain>
    </source>
</reference>
<reference evidence="2" key="2">
    <citation type="submission" date="2025-08" db="UniProtKB">
        <authorList>
            <consortium name="RefSeq"/>
        </authorList>
    </citation>
    <scope>IDENTIFICATION</scope>
    <source>
        <tissue evidence="2">Leaf</tissue>
    </source>
</reference>
<keyword evidence="1" id="KW-1185">Reference proteome</keyword>
<dbReference type="GeneID" id="108858506"/>
<dbReference type="RefSeq" id="XP_018487925.1">
    <property type="nucleotide sequence ID" value="XM_018632423.1"/>
</dbReference>
<protein>
    <submittedName>
        <fullName evidence="2">Uncharacterized protein LOC108858506</fullName>
    </submittedName>
</protein>
<gene>
    <name evidence="2" type="primary">LOC108858506</name>
</gene>
<evidence type="ECO:0000313" key="2">
    <source>
        <dbReference type="RefSeq" id="XP_018487925.1"/>
    </source>
</evidence>